<name>A0A2P2M7K5_RHIMU</name>
<sequence length="23" mass="2735">MVLFSVKFLSYIQVSCMPNLRKM</sequence>
<dbReference type="AlphaFoldDB" id="A0A2P2M7K5"/>
<reference evidence="1" key="1">
    <citation type="submission" date="2018-02" db="EMBL/GenBank/DDBJ databases">
        <title>Rhizophora mucronata_Transcriptome.</title>
        <authorList>
            <person name="Meera S.P."/>
            <person name="Sreeshan A."/>
            <person name="Augustine A."/>
        </authorList>
    </citation>
    <scope>NUCLEOTIDE SEQUENCE</scope>
    <source>
        <tissue evidence="1">Leaf</tissue>
    </source>
</reference>
<evidence type="ECO:0000313" key="1">
    <source>
        <dbReference type="EMBL" id="MBX26214.1"/>
    </source>
</evidence>
<proteinExistence type="predicted"/>
<protein>
    <submittedName>
        <fullName evidence="1">Uncharacterized protein</fullName>
    </submittedName>
</protein>
<accession>A0A2P2M7K5</accession>
<organism evidence="1">
    <name type="scientific">Rhizophora mucronata</name>
    <name type="common">Asiatic mangrove</name>
    <dbReference type="NCBI Taxonomy" id="61149"/>
    <lineage>
        <taxon>Eukaryota</taxon>
        <taxon>Viridiplantae</taxon>
        <taxon>Streptophyta</taxon>
        <taxon>Embryophyta</taxon>
        <taxon>Tracheophyta</taxon>
        <taxon>Spermatophyta</taxon>
        <taxon>Magnoliopsida</taxon>
        <taxon>eudicotyledons</taxon>
        <taxon>Gunneridae</taxon>
        <taxon>Pentapetalae</taxon>
        <taxon>rosids</taxon>
        <taxon>fabids</taxon>
        <taxon>Malpighiales</taxon>
        <taxon>Rhizophoraceae</taxon>
        <taxon>Rhizophora</taxon>
    </lineage>
</organism>
<dbReference type="EMBL" id="GGEC01045730">
    <property type="protein sequence ID" value="MBX26214.1"/>
    <property type="molecule type" value="Transcribed_RNA"/>
</dbReference>